<reference evidence="2 3" key="1">
    <citation type="submission" date="2015-12" db="EMBL/GenBank/DDBJ databases">
        <title>Nitrous oxide reduction kinetics distinguish bacteria harboring typical versus atypical NosZ.</title>
        <authorList>
            <person name="Yoon S."/>
            <person name="Nissen S."/>
            <person name="Park D."/>
            <person name="Sanford R.A."/>
            <person name="Loeffler F.E."/>
        </authorList>
    </citation>
    <scope>NUCLEOTIDE SEQUENCE [LARGE SCALE GENOMIC DNA]</scope>
    <source>
        <strain evidence="2 3">ATCC BAA-841</strain>
    </source>
</reference>
<organism evidence="2 3">
    <name type="scientific">Dechloromonas denitrificans</name>
    <dbReference type="NCBI Taxonomy" id="281362"/>
    <lineage>
        <taxon>Bacteria</taxon>
        <taxon>Pseudomonadati</taxon>
        <taxon>Pseudomonadota</taxon>
        <taxon>Betaproteobacteria</taxon>
        <taxon>Rhodocyclales</taxon>
        <taxon>Azonexaceae</taxon>
        <taxon>Dechloromonas</taxon>
    </lineage>
</organism>
<evidence type="ECO:0000313" key="2">
    <source>
        <dbReference type="EMBL" id="KXB30084.1"/>
    </source>
</evidence>
<evidence type="ECO:0008006" key="4">
    <source>
        <dbReference type="Google" id="ProtNLM"/>
    </source>
</evidence>
<dbReference type="AlphaFoldDB" id="A0A133XGM5"/>
<keyword evidence="3" id="KW-1185">Reference proteome</keyword>
<comment type="caution">
    <text evidence="2">The sequence shown here is derived from an EMBL/GenBank/DDBJ whole genome shotgun (WGS) entry which is preliminary data.</text>
</comment>
<dbReference type="EMBL" id="LODL01000021">
    <property type="protein sequence ID" value="KXB30084.1"/>
    <property type="molecule type" value="Genomic_DNA"/>
</dbReference>
<feature type="compositionally biased region" description="Low complexity" evidence="1">
    <location>
        <begin position="73"/>
        <end position="82"/>
    </location>
</feature>
<protein>
    <recommendedName>
        <fullName evidence="4">TonB C-terminal domain-containing protein</fullName>
    </recommendedName>
</protein>
<evidence type="ECO:0000313" key="3">
    <source>
        <dbReference type="Proteomes" id="UP000070186"/>
    </source>
</evidence>
<feature type="region of interest" description="Disordered" evidence="1">
    <location>
        <begin position="57"/>
        <end position="97"/>
    </location>
</feature>
<evidence type="ECO:0000256" key="1">
    <source>
        <dbReference type="SAM" id="MobiDB-lite"/>
    </source>
</evidence>
<dbReference type="STRING" id="281362.AT959_11950"/>
<dbReference type="Proteomes" id="UP000070186">
    <property type="component" value="Unassembled WGS sequence"/>
</dbReference>
<name>A0A133XGM5_9RHOO</name>
<gene>
    <name evidence="2" type="ORF">AT959_11950</name>
</gene>
<sequence>MPPMLIAQTSPEQRALNWALAASLVIHLLILFVPRHEPSAQPAAASRLEARLGPVRQPAAETPAPPVPANIQPRSASKAAKPAPRPRMMTVDKSRGPAVAAAPKWTAAQKAEMDGFLNELAGQAQATPKPTLAQRSLAMAREQGRQMAAQDEAGEAMLERRPNGPPADPFSLEMYMDGLVRRLNRSAAFVKNDPRSKGVRSAAVQFRLNPDGSLKSFVVLNAGDQAEEIAFIKSVIERSLPFSPFPPDIDKAARSLGVTICIQPGSGGGSGLGFSRMSGSRCR</sequence>
<accession>A0A133XGM5</accession>
<proteinExistence type="predicted"/>